<dbReference type="Gene3D" id="3.10.450.50">
    <property type="match status" value="1"/>
</dbReference>
<name>A0A3D9FFJ9_9SPHN</name>
<reference evidence="1 2" key="1">
    <citation type="submission" date="2018-07" db="EMBL/GenBank/DDBJ databases">
        <title>Genomic Encyclopedia of Type Strains, Phase IV (KMG-IV): sequencing the most valuable type-strain genomes for metagenomic binning, comparative biology and taxonomic classification.</title>
        <authorList>
            <person name="Goeker M."/>
        </authorList>
    </citation>
    <scope>NUCLEOTIDE SEQUENCE [LARGE SCALE GENOMIC DNA]</scope>
    <source>
        <strain evidence="1 2">DSM 26725</strain>
    </source>
</reference>
<evidence type="ECO:0000313" key="1">
    <source>
        <dbReference type="EMBL" id="RED16604.1"/>
    </source>
</evidence>
<accession>A0A3D9FFJ9</accession>
<dbReference type="PANTHER" id="PTHR31757:SF0">
    <property type="entry name" value="SLL0781 PROTEIN"/>
    <property type="match status" value="1"/>
</dbReference>
<protein>
    <recommendedName>
        <fullName evidence="3">SnoaL-like protein</fullName>
    </recommendedName>
</protein>
<dbReference type="AlphaFoldDB" id="A0A3D9FFJ9"/>
<dbReference type="Proteomes" id="UP000256310">
    <property type="component" value="Unassembled WGS sequence"/>
</dbReference>
<organism evidence="1 2">
    <name type="scientific">Parasphingopyxis lamellibrachiae</name>
    <dbReference type="NCBI Taxonomy" id="680125"/>
    <lineage>
        <taxon>Bacteria</taxon>
        <taxon>Pseudomonadati</taxon>
        <taxon>Pseudomonadota</taxon>
        <taxon>Alphaproteobacteria</taxon>
        <taxon>Sphingomonadales</taxon>
        <taxon>Sphingomonadaceae</taxon>
        <taxon>Parasphingopyxis</taxon>
    </lineage>
</organism>
<gene>
    <name evidence="1" type="ORF">DFR46_1630</name>
</gene>
<sequence length="135" mass="16272">MPQPILPPFTEASARAKVQAAEDAWNSCDPDRVALAYSEDSEWRNRDRFLRGRGEIRSFLREKWARESDYRLKKKLWSFTDNRIAVRFEYESRDTDGQWWRSHGNEMWEFDADGLMRRRYASINDHPIDQSERRL</sequence>
<dbReference type="InterPro" id="IPR009783">
    <property type="entry name" value="DUF1348"/>
</dbReference>
<dbReference type="PANTHER" id="PTHR31757">
    <property type="entry name" value="SLL0781 PROTEIN"/>
    <property type="match status" value="1"/>
</dbReference>
<dbReference type="SUPFAM" id="SSF54427">
    <property type="entry name" value="NTF2-like"/>
    <property type="match status" value="1"/>
</dbReference>
<keyword evidence="2" id="KW-1185">Reference proteome</keyword>
<dbReference type="InterPro" id="IPR032710">
    <property type="entry name" value="NTF2-like_dom_sf"/>
</dbReference>
<evidence type="ECO:0000313" key="2">
    <source>
        <dbReference type="Proteomes" id="UP000256310"/>
    </source>
</evidence>
<dbReference type="EMBL" id="QRDP01000004">
    <property type="protein sequence ID" value="RED16604.1"/>
    <property type="molecule type" value="Genomic_DNA"/>
</dbReference>
<proteinExistence type="predicted"/>
<comment type="caution">
    <text evidence="1">The sequence shown here is derived from an EMBL/GenBank/DDBJ whole genome shotgun (WGS) entry which is preliminary data.</text>
</comment>
<evidence type="ECO:0008006" key="3">
    <source>
        <dbReference type="Google" id="ProtNLM"/>
    </source>
</evidence>
<dbReference type="Pfam" id="PF07080">
    <property type="entry name" value="DUF1348"/>
    <property type="match status" value="1"/>
</dbReference>